<feature type="compositionally biased region" description="Basic and acidic residues" evidence="1">
    <location>
        <begin position="514"/>
        <end position="539"/>
    </location>
</feature>
<dbReference type="AlphaFoldDB" id="A0A8E2JXR3"/>
<organism evidence="2 3">
    <name type="scientific">Glonium stellatum</name>
    <dbReference type="NCBI Taxonomy" id="574774"/>
    <lineage>
        <taxon>Eukaryota</taxon>
        <taxon>Fungi</taxon>
        <taxon>Dikarya</taxon>
        <taxon>Ascomycota</taxon>
        <taxon>Pezizomycotina</taxon>
        <taxon>Dothideomycetes</taxon>
        <taxon>Pleosporomycetidae</taxon>
        <taxon>Gloniales</taxon>
        <taxon>Gloniaceae</taxon>
        <taxon>Glonium</taxon>
    </lineage>
</organism>
<evidence type="ECO:0008006" key="4">
    <source>
        <dbReference type="Google" id="ProtNLM"/>
    </source>
</evidence>
<accession>A0A8E2JXR3</accession>
<dbReference type="OrthoDB" id="5422579at2759"/>
<sequence>MEVEELDVADGIGSPIQYKKDAVKYRDSARGFRHRKRKIRIAPEPNHANHTRSVYYPPSNSDADTASHSQASEELLVMIIDQLWEDPLEHGLFPPSSDINPVNSLLSSLRSVRLVCKSFREAASNIFGETYFQTRSVSLSPKSLLDLIKISESAHLSRHILTVKVKAIKFDRRLYGNGLGVSLLAKALKNLDGRVRSVAMSISCPDKLRGCQDEAKIMEATIYAIFLSRIQLSHLTVNTNRPSVIMLPTSNLRSSHSRNMQRVRSTRLEFLNSSSLDTEIHQILAHGSIHKFINAMPLLQELSIHFTSEIWYRAPLSRILGTATQGNLETLRLCGFNARESELVKFLVHHRNTLRSLELSDFKLRNGQWRHVFSALRDRLSLEKLWFKRIWDREEVFLASSDSVQGYICGGSDFIDWDSVVSPRDNSDEDLEPIQLGDSGVFISFPEDLLYDPDDADDDDVINPIPFFAHELLHPGLPGQVGTEDVENPGSECSRSIIGGASHVVDMSSQRNADAPKGDVERSTAEDASDERELERYSELYDYTDQEEDSMNGSAFRPVHVCEESEESG</sequence>
<protein>
    <recommendedName>
        <fullName evidence="4">F-box domain-containing protein</fullName>
    </recommendedName>
</protein>
<gene>
    <name evidence="2" type="ORF">AOQ84DRAFT_360106</name>
</gene>
<evidence type="ECO:0000313" key="3">
    <source>
        <dbReference type="Proteomes" id="UP000250140"/>
    </source>
</evidence>
<feature type="region of interest" description="Disordered" evidence="1">
    <location>
        <begin position="509"/>
        <end position="569"/>
    </location>
</feature>
<dbReference type="Proteomes" id="UP000250140">
    <property type="component" value="Unassembled WGS sequence"/>
</dbReference>
<feature type="compositionally biased region" description="Polar residues" evidence="1">
    <location>
        <begin position="58"/>
        <end position="67"/>
    </location>
</feature>
<name>A0A8E2JXR3_9PEZI</name>
<evidence type="ECO:0000256" key="1">
    <source>
        <dbReference type="SAM" id="MobiDB-lite"/>
    </source>
</evidence>
<proteinExistence type="predicted"/>
<reference evidence="2 3" key="1">
    <citation type="journal article" date="2016" name="Nat. Commun.">
        <title>Ectomycorrhizal ecology is imprinted in the genome of the dominant symbiotic fungus Cenococcum geophilum.</title>
        <authorList>
            <consortium name="DOE Joint Genome Institute"/>
            <person name="Peter M."/>
            <person name="Kohler A."/>
            <person name="Ohm R.A."/>
            <person name="Kuo A."/>
            <person name="Krutzmann J."/>
            <person name="Morin E."/>
            <person name="Arend M."/>
            <person name="Barry K.W."/>
            <person name="Binder M."/>
            <person name="Choi C."/>
            <person name="Clum A."/>
            <person name="Copeland A."/>
            <person name="Grisel N."/>
            <person name="Haridas S."/>
            <person name="Kipfer T."/>
            <person name="LaButti K."/>
            <person name="Lindquist E."/>
            <person name="Lipzen A."/>
            <person name="Maire R."/>
            <person name="Meier B."/>
            <person name="Mihaltcheva S."/>
            <person name="Molinier V."/>
            <person name="Murat C."/>
            <person name="Poggeler S."/>
            <person name="Quandt C.A."/>
            <person name="Sperisen C."/>
            <person name="Tritt A."/>
            <person name="Tisserant E."/>
            <person name="Crous P.W."/>
            <person name="Henrissat B."/>
            <person name="Nehls U."/>
            <person name="Egli S."/>
            <person name="Spatafora J.W."/>
            <person name="Grigoriev I.V."/>
            <person name="Martin F.M."/>
        </authorList>
    </citation>
    <scope>NUCLEOTIDE SEQUENCE [LARGE SCALE GENOMIC DNA]</scope>
    <source>
        <strain evidence="2 3">CBS 207.34</strain>
    </source>
</reference>
<dbReference type="EMBL" id="KV748792">
    <property type="protein sequence ID" value="OCL13037.1"/>
    <property type="molecule type" value="Genomic_DNA"/>
</dbReference>
<keyword evidence="3" id="KW-1185">Reference proteome</keyword>
<feature type="region of interest" description="Disordered" evidence="1">
    <location>
        <begin position="36"/>
        <end position="67"/>
    </location>
</feature>
<evidence type="ECO:0000313" key="2">
    <source>
        <dbReference type="EMBL" id="OCL13037.1"/>
    </source>
</evidence>